<sequence>MRVASSPDVQVFVDAGSLTKDSTGFIHAWTKTRYTSVQTAVGVGYTTEMTRFVVDCSGAHYGIAGGIFLDATGKVVRQVSVPVGELQPIPVATKIDAVAGAVCAADSEIRHDQ</sequence>
<dbReference type="EMBL" id="QTQX01000022">
    <property type="protein sequence ID" value="RQT22141.1"/>
    <property type="molecule type" value="Genomic_DNA"/>
</dbReference>
<reference evidence="2 3" key="1">
    <citation type="submission" date="2018-08" db="EMBL/GenBank/DDBJ databases">
        <title>Comparative analysis of Burkholderia isolates from Puerto Rico.</title>
        <authorList>
            <person name="Hall C."/>
            <person name="Sahl J."/>
            <person name="Wagner D."/>
        </authorList>
    </citation>
    <scope>NUCLEOTIDE SEQUENCE [LARGE SCALE GENOMIC DNA]</scope>
    <source>
        <strain evidence="2 3">Bp9001</strain>
    </source>
</reference>
<dbReference type="AlphaFoldDB" id="A0A3N8QET3"/>
<gene>
    <name evidence="2" type="ORF">DF037_28970</name>
</gene>
<evidence type="ECO:0000259" key="1">
    <source>
        <dbReference type="Pfam" id="PF16747"/>
    </source>
</evidence>
<organism evidence="2 3">
    <name type="scientific">Burkholderia contaminans</name>
    <dbReference type="NCBI Taxonomy" id="488447"/>
    <lineage>
        <taxon>Bacteria</taxon>
        <taxon>Pseudomonadati</taxon>
        <taxon>Pseudomonadota</taxon>
        <taxon>Betaproteobacteria</taxon>
        <taxon>Burkholderiales</taxon>
        <taxon>Burkholderiaceae</taxon>
        <taxon>Burkholderia</taxon>
        <taxon>Burkholderia cepacia complex</taxon>
    </lineage>
</organism>
<feature type="domain" description="Surface-adhesin protein E-like" evidence="1">
    <location>
        <begin position="3"/>
        <end position="104"/>
    </location>
</feature>
<name>A0A3N8QET3_9BURK</name>
<accession>A0A3N8QET3</accession>
<protein>
    <recommendedName>
        <fullName evidence="1">Surface-adhesin protein E-like domain-containing protein</fullName>
    </recommendedName>
</protein>
<comment type="caution">
    <text evidence="2">The sequence shown here is derived from an EMBL/GenBank/DDBJ whole genome shotgun (WGS) entry which is preliminary data.</text>
</comment>
<evidence type="ECO:0000313" key="2">
    <source>
        <dbReference type="EMBL" id="RQT22141.1"/>
    </source>
</evidence>
<evidence type="ECO:0000313" key="3">
    <source>
        <dbReference type="Proteomes" id="UP000269271"/>
    </source>
</evidence>
<dbReference type="Proteomes" id="UP000269271">
    <property type="component" value="Unassembled WGS sequence"/>
</dbReference>
<proteinExistence type="predicted"/>
<dbReference type="InterPro" id="IPR031939">
    <property type="entry name" value="Adhesin_E-like"/>
</dbReference>
<dbReference type="Pfam" id="PF16747">
    <property type="entry name" value="Adhesin_E"/>
    <property type="match status" value="1"/>
</dbReference>